<proteinExistence type="predicted"/>
<gene>
    <name evidence="1" type="ORF">JS44_12470</name>
</gene>
<sequence length="87" mass="9779">MLNGELLLQHDLQTARITVKQEAKTKQRQRIVASNDVTQRVQVTSMSRNVSGVYTLNGGQNLNGNISLNQTLLNNKGLFRVKNKMQL</sequence>
<dbReference type="AlphaFoldDB" id="A0A094J2L3"/>
<accession>A0A094J2L3</accession>
<organism evidence="1">
    <name type="scientific">Anoxybacillus flavithermus</name>
    <dbReference type="NCBI Taxonomy" id="33934"/>
    <lineage>
        <taxon>Bacteria</taxon>
        <taxon>Bacillati</taxon>
        <taxon>Bacillota</taxon>
        <taxon>Bacilli</taxon>
        <taxon>Bacillales</taxon>
        <taxon>Anoxybacillaceae</taxon>
        <taxon>Anoxybacillus</taxon>
    </lineage>
</organism>
<dbReference type="EMBL" id="JPZO01000090">
    <property type="protein sequence ID" value="KFZ32284.1"/>
    <property type="molecule type" value="Genomic_DNA"/>
</dbReference>
<name>A0A094J2L3_9BACL</name>
<evidence type="ECO:0000313" key="1">
    <source>
        <dbReference type="EMBL" id="KFZ32284.1"/>
    </source>
</evidence>
<reference evidence="1" key="1">
    <citation type="submission" date="2014-08" db="EMBL/GenBank/DDBJ databases">
        <title>Fullgenome sequencing of Anoxybacillus sp.25 isolate from Garga hot-spring Russia.</title>
        <authorList>
            <person name="Rozanov A.S."/>
            <person name="Kotenko A.V."/>
            <person name="Malup T.K."/>
            <person name="Peltek S.E."/>
        </authorList>
    </citation>
    <scope>NUCLEOTIDE SEQUENCE [LARGE SCALE GENOMIC DNA]</scope>
    <source>
        <strain evidence="1">25</strain>
    </source>
</reference>
<comment type="caution">
    <text evidence="1">The sequence shown here is derived from an EMBL/GenBank/DDBJ whole genome shotgun (WGS) entry which is preliminary data.</text>
</comment>
<protein>
    <submittedName>
        <fullName evidence="1">Uncharacterized protein</fullName>
    </submittedName>
</protein>